<reference evidence="1" key="2">
    <citation type="submission" date="2000-09" db="EMBL/GenBank/DDBJ databases">
        <title>Arabidopsis thaliana chromosome 1 BAC F13E17 genomic sequence.</title>
        <authorList>
            <person name="Lin X."/>
            <person name="Kaul S."/>
            <person name="Town C.D."/>
            <person name="Benito M."/>
            <person name="Creasy T.H."/>
            <person name="Haas B.J."/>
            <person name="Wu D."/>
            <person name="Maiti R."/>
            <person name="Ronning C.M."/>
            <person name="Koo H."/>
            <person name="Fujii C.Y."/>
            <person name="Utterback T.R."/>
            <person name="Barnstead M.E."/>
            <person name="Bowman C.L."/>
            <person name="White O."/>
            <person name="Nierman W.C."/>
            <person name="Fraser C.M."/>
        </authorList>
    </citation>
    <scope>NUCLEOTIDE SEQUENCE</scope>
</reference>
<dbReference type="Pfam" id="PF03004">
    <property type="entry name" value="Transposase_24"/>
    <property type="match status" value="1"/>
</dbReference>
<gene>
    <name evidence="1" type="primary">F13E17.16</name>
</gene>
<sequence>MDAQTLSWSEIFYASSSRNEQLKRRVSFGEVFMKTHTRVDGTFVDQKSQHVGEAYMKMLEERMSEIDKDGPQISVYSYRWQREPFWPWITCGDSEQKKKDGELCELFINSCTASRAAAAQDV</sequence>
<reference key="1">
    <citation type="journal article" date="2000" name="Nature">
        <title>Sequence and analysis of chromosome 1 of the plant Arabidopsis thaliana.</title>
        <authorList>
            <person name="Theologis A."/>
            <person name="Ecker J.R."/>
            <person name="Palm C.J."/>
            <person name="Federspiel N.A."/>
            <person name="Kaul S."/>
            <person name="White O."/>
            <person name="Alonso J."/>
            <person name="Altafi H."/>
            <person name="Araujo R."/>
            <person name="Bowman C.L."/>
            <person name="Brooks S.Y."/>
            <person name="Buehler E."/>
            <person name="Chan A."/>
            <person name="Chao Q."/>
            <person name="Chen H."/>
            <person name="Cheuk R.F."/>
            <person name="Chin C.W."/>
            <person name="Chung M.K."/>
            <person name="Conn L."/>
            <person name="Conway A.B."/>
            <person name="Conway A.R."/>
            <person name="Creasy T.H."/>
            <person name="Dewar K."/>
            <person name="Dunn P."/>
            <person name="Etgu P."/>
            <person name="Feldblyum T.V."/>
            <person name="Feng J."/>
            <person name="Fong B."/>
            <person name="Fujii C.Y."/>
            <person name="Gill J.E."/>
            <person name="Goldsmith A.D."/>
            <person name="Haas B."/>
            <person name="Hansen N.F."/>
            <person name="Hughes B."/>
            <person name="Huizar L."/>
            <person name="Hunter J.L."/>
            <person name="Jenkins J."/>
            <person name="Johnson-Hopson C."/>
            <person name="Khan S."/>
            <person name="Khaykin E."/>
            <person name="Kim C.J."/>
            <person name="Koo H.L."/>
            <person name="Kremenetskaia I."/>
            <person name="Kurtz D.B."/>
            <person name="Kwan A."/>
            <person name="Lam B."/>
            <person name="Langin-Hooper S."/>
            <person name="Lee A."/>
            <person name="Lee J.M."/>
            <person name="Lenz C.A."/>
            <person name="Li J.H."/>
            <person name="Li Y."/>
            <person name="Lin X."/>
            <person name="Liu S.X."/>
            <person name="Liu Z.A."/>
            <person name="Luros J.S."/>
            <person name="Maiti R."/>
            <person name="Marziali A."/>
            <person name="Militscher J."/>
            <person name="Miranda M."/>
            <person name="Nguyen M."/>
            <person name="Nierman W.C."/>
            <person name="Osborne B.I."/>
            <person name="Pai G."/>
            <person name="Peterson J."/>
            <person name="Pham P.K."/>
            <person name="Rizzo M."/>
            <person name="Rooney T."/>
            <person name="Rowley D."/>
            <person name="Sakano H."/>
            <person name="Salzberg S.L."/>
            <person name="Schwartz J.R."/>
            <person name="Shinn P."/>
            <person name="Southwick A.M."/>
            <person name="Sun H."/>
            <person name="Tallon L.J."/>
            <person name="Tambunga G."/>
            <person name="Toriumi M.J."/>
            <person name="Town C.D."/>
            <person name="Utterback T."/>
            <person name="Van Aken S."/>
            <person name="Vaysberg M."/>
            <person name="Vysotskaia V.S."/>
            <person name="Walker M."/>
            <person name="Wu D."/>
            <person name="Yu G."/>
            <person name="Fraser C.M."/>
            <person name="Venter J.C."/>
            <person name="Davis R.W."/>
        </authorList>
    </citation>
    <scope>NUCLEOTIDE SEQUENCE [LARGE SCALE GENOMIC DNA]</scope>
    <source>
        <strain>cv. Columbia</strain>
    </source>
</reference>
<name>Q9FW05_ARATH</name>
<dbReference type="AlphaFoldDB" id="Q9FW05"/>
<organism evidence="1">
    <name type="scientific">Arabidopsis thaliana</name>
    <name type="common">Mouse-ear cress</name>
    <dbReference type="NCBI Taxonomy" id="3702"/>
    <lineage>
        <taxon>Eukaryota</taxon>
        <taxon>Viridiplantae</taxon>
        <taxon>Streptophyta</taxon>
        <taxon>Embryophyta</taxon>
        <taxon>Tracheophyta</taxon>
        <taxon>Spermatophyta</taxon>
        <taxon>Magnoliopsida</taxon>
        <taxon>eudicotyledons</taxon>
        <taxon>Gunneridae</taxon>
        <taxon>Pentapetalae</taxon>
        <taxon>rosids</taxon>
        <taxon>malvids</taxon>
        <taxon>Brassicales</taxon>
        <taxon>Brassicaceae</taxon>
        <taxon>Camelineae</taxon>
        <taxon>Arabidopsis</taxon>
    </lineage>
</organism>
<dbReference type="EMBL" id="AC074284">
    <property type="protein sequence ID" value="AAG12618.1"/>
    <property type="molecule type" value="Genomic_DNA"/>
</dbReference>
<proteinExistence type="predicted"/>
<accession>Q9FW05</accession>
<protein>
    <submittedName>
        <fullName evidence="1">Uncharacterized protein F13E17.16</fullName>
    </submittedName>
</protein>
<evidence type="ECO:0000313" key="1">
    <source>
        <dbReference type="EMBL" id="AAG12618.1"/>
    </source>
</evidence>
<dbReference type="InterPro" id="IPR004252">
    <property type="entry name" value="Probable_transposase_24"/>
</dbReference>